<gene>
    <name evidence="2" type="ordered locus">CTN_0914</name>
</gene>
<dbReference type="RefSeq" id="WP_015919407.1">
    <property type="nucleotide sequence ID" value="NC_011978.1"/>
</dbReference>
<proteinExistence type="predicted"/>
<dbReference type="EMBL" id="CP000916">
    <property type="protein sequence ID" value="ACM23090.1"/>
    <property type="molecule type" value="Genomic_DNA"/>
</dbReference>
<keyword evidence="1" id="KW-0175">Coiled coil</keyword>
<name>B9K807_THENN</name>
<reference evidence="2 3" key="1">
    <citation type="journal article" date="2009" name="Biosci. Biotechnol. Biochem.">
        <title>WeGAS: a web-based microbial genome annotation system.</title>
        <authorList>
            <person name="Lee D."/>
            <person name="Seo H."/>
            <person name="Park C."/>
            <person name="Park K."/>
        </authorList>
    </citation>
    <scope>NUCLEOTIDE SEQUENCE [LARGE SCALE GENOMIC DNA]</scope>
    <source>
        <strain evidence="3">ATCC 49049 / DSM 4359 / NBRC 107923 / NS-E</strain>
    </source>
</reference>
<dbReference type="KEGG" id="tna:CTN_0914"/>
<organism evidence="2 3">
    <name type="scientific">Thermotoga neapolitana (strain ATCC 49049 / DSM 4359 / NBRC 107923 / NS-E)</name>
    <dbReference type="NCBI Taxonomy" id="309803"/>
    <lineage>
        <taxon>Bacteria</taxon>
        <taxon>Thermotogati</taxon>
        <taxon>Thermotogota</taxon>
        <taxon>Thermotogae</taxon>
        <taxon>Thermotogales</taxon>
        <taxon>Thermotogaceae</taxon>
        <taxon>Thermotoga</taxon>
    </lineage>
</organism>
<evidence type="ECO:0000256" key="1">
    <source>
        <dbReference type="SAM" id="Coils"/>
    </source>
</evidence>
<dbReference type="STRING" id="309803.CTN_0914"/>
<sequence length="107" mass="13194">MERSVEEIVKTLVEREKRFKEQLRKLEEEMESEYKIELEKLKVLEEQRKKTINMRYGEVIENAKMEIKRLEAKIERERVEMKERMEKIRNQIDELVTEILNTLLPEE</sequence>
<evidence type="ECO:0000313" key="2">
    <source>
        <dbReference type="EMBL" id="ACM23090.1"/>
    </source>
</evidence>
<dbReference type="AlphaFoldDB" id="B9K807"/>
<keyword evidence="3" id="KW-1185">Reference proteome</keyword>
<evidence type="ECO:0000313" key="3">
    <source>
        <dbReference type="Proteomes" id="UP000000445"/>
    </source>
</evidence>
<dbReference type="HOGENOM" id="CLU_175651_0_0_0"/>
<protein>
    <submittedName>
        <fullName evidence="2">Uncharacterized protein</fullName>
    </submittedName>
</protein>
<accession>B9K807</accession>
<dbReference type="Proteomes" id="UP000000445">
    <property type="component" value="Chromosome"/>
</dbReference>
<feature type="coiled-coil region" evidence="1">
    <location>
        <begin position="9"/>
        <end position="98"/>
    </location>
</feature>